<dbReference type="Proteomes" id="UP000245647">
    <property type="component" value="Unassembled WGS sequence"/>
</dbReference>
<dbReference type="GO" id="GO:0016787">
    <property type="term" value="F:hydrolase activity"/>
    <property type="evidence" value="ECO:0007669"/>
    <property type="project" value="InterPro"/>
</dbReference>
<reference evidence="5 6" key="1">
    <citation type="submission" date="2018-04" db="EMBL/GenBank/DDBJ databases">
        <title>Pedobacter chongqingensis sp. nov., isolated from a rottenly hemp rope.</title>
        <authorList>
            <person name="Cai Y."/>
        </authorList>
    </citation>
    <scope>NUCLEOTIDE SEQUENCE [LARGE SCALE GENOMIC DNA]</scope>
    <source>
        <strain evidence="5 6">FJ4-8</strain>
    </source>
</reference>
<dbReference type="Pfam" id="PF00149">
    <property type="entry name" value="Metallophos"/>
    <property type="match status" value="1"/>
</dbReference>
<dbReference type="Pfam" id="PF16370">
    <property type="entry name" value="MetallophosC"/>
    <property type="match status" value="1"/>
</dbReference>
<gene>
    <name evidence="5" type="ORF">DDR33_23515</name>
</gene>
<evidence type="ECO:0000259" key="3">
    <source>
        <dbReference type="Pfam" id="PF16370"/>
    </source>
</evidence>
<accession>A0A2U2PAM4</accession>
<keyword evidence="1" id="KW-0732">Signal</keyword>
<dbReference type="RefSeq" id="WP_109418254.1">
    <property type="nucleotide sequence ID" value="NZ_QEAS01000031.1"/>
</dbReference>
<comment type="caution">
    <text evidence="5">The sequence shown here is derived from an EMBL/GenBank/DDBJ whole genome shotgun (WGS) entry which is preliminary data.</text>
</comment>
<protein>
    <submittedName>
        <fullName evidence="5">Metallophosphoesterase</fullName>
    </submittedName>
</protein>
<dbReference type="InterPro" id="IPR032285">
    <property type="entry name" value="Metallophos_N"/>
</dbReference>
<dbReference type="Gene3D" id="2.60.40.10">
    <property type="entry name" value="Immunoglobulins"/>
    <property type="match status" value="1"/>
</dbReference>
<feature type="domain" description="Calcineurin-like phosphoesterase" evidence="2">
    <location>
        <begin position="137"/>
        <end position="327"/>
    </location>
</feature>
<evidence type="ECO:0000256" key="1">
    <source>
        <dbReference type="SAM" id="SignalP"/>
    </source>
</evidence>
<dbReference type="InterPro" id="IPR013783">
    <property type="entry name" value="Ig-like_fold"/>
</dbReference>
<dbReference type="Gene3D" id="3.60.21.10">
    <property type="match status" value="1"/>
</dbReference>
<dbReference type="SUPFAM" id="SSF117074">
    <property type="entry name" value="Hypothetical protein PA1324"/>
    <property type="match status" value="1"/>
</dbReference>
<feature type="signal peptide" evidence="1">
    <location>
        <begin position="1"/>
        <end position="21"/>
    </location>
</feature>
<dbReference type="InterPro" id="IPR029052">
    <property type="entry name" value="Metallo-depent_PP-like"/>
</dbReference>
<dbReference type="EMBL" id="QEAS01000031">
    <property type="protein sequence ID" value="PWG78179.1"/>
    <property type="molecule type" value="Genomic_DNA"/>
</dbReference>
<evidence type="ECO:0000313" key="5">
    <source>
        <dbReference type="EMBL" id="PWG78179.1"/>
    </source>
</evidence>
<evidence type="ECO:0000313" key="6">
    <source>
        <dbReference type="Proteomes" id="UP000245647"/>
    </source>
</evidence>
<evidence type="ECO:0000259" key="4">
    <source>
        <dbReference type="Pfam" id="PF16371"/>
    </source>
</evidence>
<dbReference type="InterPro" id="IPR032288">
    <property type="entry name" value="Metallophos_C"/>
</dbReference>
<dbReference type="PANTHER" id="PTHR43143:SF6">
    <property type="entry name" value="BLL3016 PROTEIN"/>
    <property type="match status" value="1"/>
</dbReference>
<feature type="domain" description="Calcineurin-like phosphoesterase C-terminal" evidence="3">
    <location>
        <begin position="348"/>
        <end position="515"/>
    </location>
</feature>
<dbReference type="OrthoDB" id="1776264at2"/>
<dbReference type="Pfam" id="PF16371">
    <property type="entry name" value="MetallophosN"/>
    <property type="match status" value="1"/>
</dbReference>
<name>A0A2U2PAM4_9SPHI</name>
<organism evidence="5 6">
    <name type="scientific">Pararcticibacter amylolyticus</name>
    <dbReference type="NCBI Taxonomy" id="2173175"/>
    <lineage>
        <taxon>Bacteria</taxon>
        <taxon>Pseudomonadati</taxon>
        <taxon>Bacteroidota</taxon>
        <taxon>Sphingobacteriia</taxon>
        <taxon>Sphingobacteriales</taxon>
        <taxon>Sphingobacteriaceae</taxon>
        <taxon>Pararcticibacter</taxon>
    </lineage>
</organism>
<dbReference type="InterPro" id="IPR004843">
    <property type="entry name" value="Calcineurin-like_PHP"/>
</dbReference>
<dbReference type="SUPFAM" id="SSF56300">
    <property type="entry name" value="Metallo-dependent phosphatases"/>
    <property type="match status" value="1"/>
</dbReference>
<evidence type="ECO:0000259" key="2">
    <source>
        <dbReference type="Pfam" id="PF00149"/>
    </source>
</evidence>
<sequence length="527" mass="60048">MNRNFLIRISFVLFFPLSLLAQGKVTGFVYKDNDGNGLRSKNEPGIAGVPVSNGKDVAVTDKKGRYELPIDDDDIIFVIKPSGYRVPLNELNLPRYYYIHKPKGSPALEFKGVAPTGPLPASVDFALIPQKEPDNFKALVFGDPQVKDETELAHYENDIVSEVKGIKNVAFGLTMGDMVQEDLRQHQDYAAITAKVGIPWYNVCGNHDLNQDCGVDSLNHETFQATFGPADYSFNYGKTHVIVLNDNLYPDPRGNKRGLWAGFRPSQLEFLKNDLRLVDTGKLVVLAFHCPLNIVNENSFREPDRRKFFKILEKYPHVFSIAAHSHQLNQNFFTKEDGWNGVQPYHELDAGATCGNWYSGKVNEKGFLEGMMSNGVPRGYIFLNVTGNKYTTDYKVAGKPADYQIRLYHRKVLTPIWWDGRGSVYANFFMGHKESKLECRIDNGEWKRMRYREDADPYYVSQLFKWDESDTLFEGRRPTEPADCRHLWTAPLPCDLGLGVHQIEVRATDLFGRIFTEKSSYRIEDPK</sequence>
<dbReference type="PANTHER" id="PTHR43143">
    <property type="entry name" value="METALLOPHOSPHOESTERASE, CALCINEURIN SUPERFAMILY"/>
    <property type="match status" value="1"/>
</dbReference>
<feature type="chain" id="PRO_5015396719" evidence="1">
    <location>
        <begin position="22"/>
        <end position="527"/>
    </location>
</feature>
<feature type="domain" description="Calcineurin-like phosphoesterase N-terminal" evidence="4">
    <location>
        <begin position="41"/>
        <end position="110"/>
    </location>
</feature>
<dbReference type="AlphaFoldDB" id="A0A2U2PAM4"/>
<keyword evidence="6" id="KW-1185">Reference proteome</keyword>
<dbReference type="InterPro" id="IPR051918">
    <property type="entry name" value="STPP_CPPED1"/>
</dbReference>
<proteinExistence type="predicted"/>